<evidence type="ECO:0000313" key="2">
    <source>
        <dbReference type="EMBL" id="DAF46140.1"/>
    </source>
</evidence>
<keyword evidence="1" id="KW-0472">Membrane</keyword>
<feature type="transmembrane region" description="Helical" evidence="1">
    <location>
        <begin position="20"/>
        <end position="41"/>
    </location>
</feature>
<reference evidence="2" key="1">
    <citation type="journal article" date="2021" name="Proc. Natl. Acad. Sci. U.S.A.">
        <title>A Catalog of Tens of Thousands of Viruses from Human Metagenomes Reveals Hidden Associations with Chronic Diseases.</title>
        <authorList>
            <person name="Tisza M.J."/>
            <person name="Buck C.B."/>
        </authorList>
    </citation>
    <scope>NUCLEOTIDE SEQUENCE</scope>
    <source>
        <strain evidence="2">CtEmK1</strain>
    </source>
</reference>
<evidence type="ECO:0000256" key="1">
    <source>
        <dbReference type="SAM" id="Phobius"/>
    </source>
</evidence>
<proteinExistence type="predicted"/>
<keyword evidence="1" id="KW-0812">Transmembrane</keyword>
<organism evidence="2">
    <name type="scientific">Podoviridae sp. ctEmK1</name>
    <dbReference type="NCBI Taxonomy" id="2827727"/>
    <lineage>
        <taxon>Viruses</taxon>
        <taxon>Duplodnaviria</taxon>
        <taxon>Heunggongvirae</taxon>
        <taxon>Uroviricota</taxon>
        <taxon>Caudoviricetes</taxon>
    </lineage>
</organism>
<accession>A0A8S5S525</accession>
<protein>
    <submittedName>
        <fullName evidence="2">Uncharacterized protein</fullName>
    </submittedName>
</protein>
<keyword evidence="1" id="KW-1133">Transmembrane helix</keyword>
<dbReference type="EMBL" id="BK032531">
    <property type="protein sequence ID" value="DAF46140.1"/>
    <property type="molecule type" value="Genomic_DNA"/>
</dbReference>
<sequence length="44" mass="5474">MLWRLRNEWCGYRLGLVVRWLRVGYLFLVLSRYHLTFLVNYSPI</sequence>
<name>A0A8S5S525_9CAUD</name>